<keyword evidence="2" id="KW-1185">Reference proteome</keyword>
<evidence type="ECO:0000313" key="2">
    <source>
        <dbReference type="Proteomes" id="UP000789920"/>
    </source>
</evidence>
<evidence type="ECO:0000313" key="1">
    <source>
        <dbReference type="EMBL" id="CAG8662524.1"/>
    </source>
</evidence>
<gene>
    <name evidence="1" type="ORF">RPERSI_LOCUS8334</name>
</gene>
<accession>A0ACA9NPB3</accession>
<protein>
    <submittedName>
        <fullName evidence="1">6269_t:CDS:1</fullName>
    </submittedName>
</protein>
<sequence length="103" mass="11831">MLSSFCFWHFVAFWEQSWLSCLLFFGCWFEDCLGFFYLLYLEYRFGDCLGYLIYSVLSVDLEIVFGIESLDPKPALDPDSDASLGHVMDPDLRTGLGEEGLIS</sequence>
<dbReference type="Proteomes" id="UP000789920">
    <property type="component" value="Unassembled WGS sequence"/>
</dbReference>
<organism evidence="1 2">
    <name type="scientific">Racocetra persica</name>
    <dbReference type="NCBI Taxonomy" id="160502"/>
    <lineage>
        <taxon>Eukaryota</taxon>
        <taxon>Fungi</taxon>
        <taxon>Fungi incertae sedis</taxon>
        <taxon>Mucoromycota</taxon>
        <taxon>Glomeromycotina</taxon>
        <taxon>Glomeromycetes</taxon>
        <taxon>Diversisporales</taxon>
        <taxon>Gigasporaceae</taxon>
        <taxon>Racocetra</taxon>
    </lineage>
</organism>
<proteinExistence type="predicted"/>
<comment type="caution">
    <text evidence="1">The sequence shown here is derived from an EMBL/GenBank/DDBJ whole genome shotgun (WGS) entry which is preliminary data.</text>
</comment>
<name>A0ACA9NPB3_9GLOM</name>
<reference evidence="1" key="1">
    <citation type="submission" date="2021-06" db="EMBL/GenBank/DDBJ databases">
        <authorList>
            <person name="Kallberg Y."/>
            <person name="Tangrot J."/>
            <person name="Rosling A."/>
        </authorList>
    </citation>
    <scope>NUCLEOTIDE SEQUENCE</scope>
    <source>
        <strain evidence="1">MA461A</strain>
    </source>
</reference>
<dbReference type="EMBL" id="CAJVQC010014979">
    <property type="protein sequence ID" value="CAG8662524.1"/>
    <property type="molecule type" value="Genomic_DNA"/>
</dbReference>